<dbReference type="AlphaFoldDB" id="X0SPN9"/>
<protein>
    <submittedName>
        <fullName evidence="1">Uncharacterized protein</fullName>
    </submittedName>
</protein>
<organism evidence="1">
    <name type="scientific">marine sediment metagenome</name>
    <dbReference type="NCBI Taxonomy" id="412755"/>
    <lineage>
        <taxon>unclassified sequences</taxon>
        <taxon>metagenomes</taxon>
        <taxon>ecological metagenomes</taxon>
    </lineage>
</organism>
<name>X0SPN9_9ZZZZ</name>
<proteinExistence type="predicted"/>
<sequence>MIYEEAFEILKLGESIFLTGPAGSGKTFLLNKYI</sequence>
<reference evidence="1" key="1">
    <citation type="journal article" date="2014" name="Front. Microbiol.">
        <title>High frequency of phylogenetically diverse reductive dehalogenase-homologous genes in deep subseafloor sedimentary metagenomes.</title>
        <authorList>
            <person name="Kawai M."/>
            <person name="Futagami T."/>
            <person name="Toyoda A."/>
            <person name="Takaki Y."/>
            <person name="Nishi S."/>
            <person name="Hori S."/>
            <person name="Arai W."/>
            <person name="Tsubouchi T."/>
            <person name="Morono Y."/>
            <person name="Uchiyama I."/>
            <person name="Ito T."/>
            <person name="Fujiyama A."/>
            <person name="Inagaki F."/>
            <person name="Takami H."/>
        </authorList>
    </citation>
    <scope>NUCLEOTIDE SEQUENCE</scope>
    <source>
        <strain evidence="1">Expedition CK06-06</strain>
    </source>
</reference>
<dbReference type="InterPro" id="IPR027417">
    <property type="entry name" value="P-loop_NTPase"/>
</dbReference>
<dbReference type="SUPFAM" id="SSF52540">
    <property type="entry name" value="P-loop containing nucleoside triphosphate hydrolases"/>
    <property type="match status" value="1"/>
</dbReference>
<evidence type="ECO:0000313" key="1">
    <source>
        <dbReference type="EMBL" id="GAF77847.1"/>
    </source>
</evidence>
<dbReference type="EMBL" id="BARS01005731">
    <property type="protein sequence ID" value="GAF77847.1"/>
    <property type="molecule type" value="Genomic_DNA"/>
</dbReference>
<accession>X0SPN9</accession>
<comment type="caution">
    <text evidence="1">The sequence shown here is derived from an EMBL/GenBank/DDBJ whole genome shotgun (WGS) entry which is preliminary data.</text>
</comment>
<gene>
    <name evidence="1" type="ORF">S01H1_11245</name>
</gene>
<feature type="non-terminal residue" evidence="1">
    <location>
        <position position="34"/>
    </location>
</feature>